<dbReference type="Proteomes" id="UP001522868">
    <property type="component" value="Unassembled WGS sequence"/>
</dbReference>
<accession>A0ABT0IAT1</accession>
<evidence type="ECO:0000256" key="1">
    <source>
        <dbReference type="SAM" id="Phobius"/>
    </source>
</evidence>
<keyword evidence="1" id="KW-1133">Transmembrane helix</keyword>
<comment type="caution">
    <text evidence="2">The sequence shown here is derived from an EMBL/GenBank/DDBJ whole genome shotgun (WGS) entry which is preliminary data.</text>
</comment>
<evidence type="ECO:0000313" key="2">
    <source>
        <dbReference type="EMBL" id="MCK8678431.1"/>
    </source>
</evidence>
<proteinExistence type="predicted"/>
<feature type="transmembrane region" description="Helical" evidence="1">
    <location>
        <begin position="60"/>
        <end position="79"/>
    </location>
</feature>
<reference evidence="2 3" key="1">
    <citation type="submission" date="2022-04" db="EMBL/GenBank/DDBJ databases">
        <title>Streptomyces sp. nov. LCR6-01 isolated from Lichen of Dirinaria sp.</title>
        <authorList>
            <person name="Kanchanasin P."/>
            <person name="Tanasupawat S."/>
            <person name="Phongsopitanun W."/>
        </authorList>
    </citation>
    <scope>NUCLEOTIDE SEQUENCE [LARGE SCALE GENOMIC DNA]</scope>
    <source>
        <strain evidence="2 3">LCR6-01</strain>
    </source>
</reference>
<keyword evidence="1" id="KW-0812">Transmembrane</keyword>
<evidence type="ECO:0000313" key="3">
    <source>
        <dbReference type="Proteomes" id="UP001522868"/>
    </source>
</evidence>
<dbReference type="RefSeq" id="WP_248634077.1">
    <property type="nucleotide sequence ID" value="NZ_JALPTH010000011.1"/>
</dbReference>
<keyword evidence="1" id="KW-0472">Membrane</keyword>
<dbReference type="EMBL" id="JALPTH010000011">
    <property type="protein sequence ID" value="MCK8678431.1"/>
    <property type="molecule type" value="Genomic_DNA"/>
</dbReference>
<evidence type="ECO:0008006" key="4">
    <source>
        <dbReference type="Google" id="ProtNLM"/>
    </source>
</evidence>
<protein>
    <recommendedName>
        <fullName evidence="4">Type II toxin-antitoxin system RelE/ParE family toxin</fullName>
    </recommendedName>
</protein>
<name>A0ABT0IAT1_9ACTN</name>
<gene>
    <name evidence="2" type="ORF">M1O15_13695</name>
</gene>
<organism evidence="2 3">
    <name type="scientific">Streptomyces lichenis</name>
    <dbReference type="NCBI Taxonomy" id="2306967"/>
    <lineage>
        <taxon>Bacteria</taxon>
        <taxon>Bacillati</taxon>
        <taxon>Actinomycetota</taxon>
        <taxon>Actinomycetes</taxon>
        <taxon>Kitasatosporales</taxon>
        <taxon>Streptomycetaceae</taxon>
        <taxon>Streptomyces</taxon>
    </lineage>
</organism>
<keyword evidence="3" id="KW-1185">Reference proteome</keyword>
<sequence length="82" mass="9205">MSRRFQIAYAPVAEETLKKVSDPAGFRSRMEQTLGRVPYGHGSQPMRGERDRRTATIRNVFVVCYVAQAALTVTTVRLIPPP</sequence>